<dbReference type="UniPathway" id="UPA00094"/>
<dbReference type="SUPFAM" id="SSF51230">
    <property type="entry name" value="Single hybrid motif"/>
    <property type="match status" value="1"/>
</dbReference>
<evidence type="ECO:0000313" key="7">
    <source>
        <dbReference type="Proteomes" id="UP000294887"/>
    </source>
</evidence>
<dbReference type="AlphaFoldDB" id="A0A4R1EUS2"/>
<dbReference type="Proteomes" id="UP000294887">
    <property type="component" value="Unassembled WGS sequence"/>
</dbReference>
<dbReference type="Gene3D" id="2.40.50.100">
    <property type="match status" value="1"/>
</dbReference>
<dbReference type="PROSITE" id="PS50968">
    <property type="entry name" value="BIOTINYL_LIPOYL"/>
    <property type="match status" value="1"/>
</dbReference>
<dbReference type="InterPro" id="IPR000089">
    <property type="entry name" value="Biotin_lipoyl"/>
</dbReference>
<dbReference type="GO" id="GO:0003989">
    <property type="term" value="F:acetyl-CoA carboxylase activity"/>
    <property type="evidence" value="ECO:0007669"/>
    <property type="project" value="InterPro"/>
</dbReference>
<dbReference type="InterPro" id="IPR011053">
    <property type="entry name" value="Single_hybrid_motif"/>
</dbReference>
<dbReference type="CDD" id="cd06850">
    <property type="entry name" value="biotinyl_domain"/>
    <property type="match status" value="1"/>
</dbReference>
<evidence type="ECO:0000256" key="4">
    <source>
        <dbReference type="RuleBase" id="RU364072"/>
    </source>
</evidence>
<dbReference type="PANTHER" id="PTHR45266:SF3">
    <property type="entry name" value="OXALOACETATE DECARBOXYLASE ALPHA CHAIN"/>
    <property type="match status" value="1"/>
</dbReference>
<dbReference type="InterPro" id="IPR050709">
    <property type="entry name" value="Biotin_Carboxyl_Carrier/Decarb"/>
</dbReference>
<evidence type="ECO:0000256" key="2">
    <source>
        <dbReference type="ARBA" id="ARBA00017562"/>
    </source>
</evidence>
<dbReference type="RefSeq" id="WP_131906730.1">
    <property type="nucleotide sequence ID" value="NZ_BAAAFU010000001.1"/>
</dbReference>
<dbReference type="Pfam" id="PF00364">
    <property type="entry name" value="Biotin_lipoyl"/>
    <property type="match status" value="1"/>
</dbReference>
<evidence type="ECO:0000256" key="3">
    <source>
        <dbReference type="ARBA" id="ARBA00023267"/>
    </source>
</evidence>
<dbReference type="EMBL" id="SMFQ01000004">
    <property type="protein sequence ID" value="TCJ85013.1"/>
    <property type="molecule type" value="Genomic_DNA"/>
</dbReference>
<dbReference type="GO" id="GO:0009317">
    <property type="term" value="C:acetyl-CoA carboxylase complex"/>
    <property type="evidence" value="ECO:0007669"/>
    <property type="project" value="InterPro"/>
</dbReference>
<keyword evidence="4" id="KW-0276">Fatty acid metabolism</keyword>
<comment type="function">
    <text evidence="1 4">This protein is a component of the acetyl coenzyme A carboxylase complex; first, biotin carboxylase catalyzes the carboxylation of the carrier protein and then the transcarboxylase transfers the carboxyl group to form malonyl-CoA.</text>
</comment>
<dbReference type="GO" id="GO:0006633">
    <property type="term" value="P:fatty acid biosynthetic process"/>
    <property type="evidence" value="ECO:0007669"/>
    <property type="project" value="UniProtKB-UniPathway"/>
</dbReference>
<dbReference type="NCBIfam" id="NF005457">
    <property type="entry name" value="PRK07051.1"/>
    <property type="match status" value="1"/>
</dbReference>
<sequence length="82" mass="9014">MAIKEFMSPVPGIFYTQPSPDEPVYKQVGDVVSEGDSLCLVEVMKSFHTIVSDTSGTFKGYLVENEDEVSPGQVLLEIEISE</sequence>
<evidence type="ECO:0000256" key="1">
    <source>
        <dbReference type="ARBA" id="ARBA00003761"/>
    </source>
</evidence>
<name>A0A4R1EUS2_9GAMM</name>
<feature type="domain" description="Lipoyl-binding" evidence="5">
    <location>
        <begin position="2"/>
        <end position="79"/>
    </location>
</feature>
<keyword evidence="7" id="KW-1185">Reference proteome</keyword>
<evidence type="ECO:0000313" key="6">
    <source>
        <dbReference type="EMBL" id="TCJ85013.1"/>
    </source>
</evidence>
<keyword evidence="4" id="KW-0443">Lipid metabolism</keyword>
<reference evidence="6 7" key="1">
    <citation type="submission" date="2019-03" db="EMBL/GenBank/DDBJ databases">
        <title>Genomic Encyclopedia of Type Strains, Phase IV (KMG-IV): sequencing the most valuable type-strain genomes for metagenomic binning, comparative biology and taxonomic classification.</title>
        <authorList>
            <person name="Goeker M."/>
        </authorList>
    </citation>
    <scope>NUCLEOTIDE SEQUENCE [LARGE SCALE GENOMIC DNA]</scope>
    <source>
        <strain evidence="6 7">DSM 24830</strain>
    </source>
</reference>
<comment type="pathway">
    <text evidence="4">Lipid metabolism; fatty acid biosynthesis.</text>
</comment>
<keyword evidence="4" id="KW-0444">Lipid biosynthesis</keyword>
<keyword evidence="3 4" id="KW-0092">Biotin</keyword>
<comment type="caution">
    <text evidence="6">The sequence shown here is derived from an EMBL/GenBank/DDBJ whole genome shotgun (WGS) entry which is preliminary data.</text>
</comment>
<gene>
    <name evidence="6" type="ORF">EV695_2978</name>
</gene>
<accession>A0A4R1EUS2</accession>
<organism evidence="6 7">
    <name type="scientific">Cocleimonas flava</name>
    <dbReference type="NCBI Taxonomy" id="634765"/>
    <lineage>
        <taxon>Bacteria</taxon>
        <taxon>Pseudomonadati</taxon>
        <taxon>Pseudomonadota</taxon>
        <taxon>Gammaproteobacteria</taxon>
        <taxon>Thiotrichales</taxon>
        <taxon>Thiotrichaceae</taxon>
        <taxon>Cocleimonas</taxon>
    </lineage>
</organism>
<dbReference type="PRINTS" id="PR01071">
    <property type="entry name" value="ACOABIOTINCC"/>
</dbReference>
<evidence type="ECO:0000259" key="5">
    <source>
        <dbReference type="PROSITE" id="PS50968"/>
    </source>
</evidence>
<dbReference type="OrthoDB" id="5297413at2"/>
<proteinExistence type="predicted"/>
<protein>
    <recommendedName>
        <fullName evidence="2 4">Biotin carboxyl carrier protein of acetyl-CoA carboxylase</fullName>
    </recommendedName>
</protein>
<keyword evidence="4" id="KW-0275">Fatty acid biosynthesis</keyword>
<dbReference type="PANTHER" id="PTHR45266">
    <property type="entry name" value="OXALOACETATE DECARBOXYLASE ALPHA CHAIN"/>
    <property type="match status" value="1"/>
</dbReference>
<dbReference type="InterPro" id="IPR001249">
    <property type="entry name" value="AcCoA_biotinCC"/>
</dbReference>